<evidence type="ECO:0008006" key="3">
    <source>
        <dbReference type="Google" id="ProtNLM"/>
    </source>
</evidence>
<reference evidence="1 2" key="1">
    <citation type="submission" date="2016-10" db="EMBL/GenBank/DDBJ databases">
        <authorList>
            <person name="de Groot N.N."/>
        </authorList>
    </citation>
    <scope>NUCLEOTIDE SEQUENCE [LARGE SCALE GENOMIC DNA]</scope>
    <source>
        <strain evidence="1 2">WG14</strain>
    </source>
</reference>
<dbReference type="AlphaFoldDB" id="A0A1G6LYU5"/>
<keyword evidence="2" id="KW-1185">Reference proteome</keyword>
<name>A0A1G6LYU5_9BACT</name>
<dbReference type="STRING" id="28234.SAMN04488588_1185"/>
<dbReference type="RefSeq" id="WP_091403596.1">
    <property type="nucleotide sequence ID" value="NZ_FMYV01000004.1"/>
</dbReference>
<protein>
    <recommendedName>
        <fullName evidence="3">DUF3352 domain-containing protein</fullName>
    </recommendedName>
</protein>
<evidence type="ECO:0000313" key="2">
    <source>
        <dbReference type="Proteomes" id="UP000199322"/>
    </source>
</evidence>
<evidence type="ECO:0000313" key="1">
    <source>
        <dbReference type="EMBL" id="SDC48400.1"/>
    </source>
</evidence>
<organism evidence="1 2">
    <name type="scientific">Geotoga petraea</name>
    <dbReference type="NCBI Taxonomy" id="28234"/>
    <lineage>
        <taxon>Bacteria</taxon>
        <taxon>Thermotogati</taxon>
        <taxon>Thermotogota</taxon>
        <taxon>Thermotogae</taxon>
        <taxon>Petrotogales</taxon>
        <taxon>Petrotogaceae</taxon>
        <taxon>Geotoga</taxon>
    </lineage>
</organism>
<sequence>MKKLILLTIISVFSLISFASVLEFVPEDSKATVYINNLSKTYESLKTVPTIKSFLLDPFQGEILISNYVEMFLESIQVKPDEFFAQLETDMVLFVQKPDPNDELYLFGGVFGPIKQPDKFLDAFKKIIEPLSSSGLSFTSINKEINGEKYVILVQDRSVYNSVEKNKTSFNAVYENGIYFKIDSSEMENEGYAYVKDKVLIGKADGYVDEKAIKENYIQQPQDYNFFGTIFASSGLVPKEISSINDLVNIVADSKLVERILESSQGFELNADLNIETTQQQSMNINQDSYIKVNSSIPLDSIIPIMEENDIKYKRESENKISFIIDTNSDDVVVENVNYNLWKENNIIYISEMDNERLNEKLSNSSKLSENILFKELSQKIGYGNLMVLFLDISKFMDQYVGVQGQYGLLLNIDHLGEGRIESDFILK</sequence>
<proteinExistence type="predicted"/>
<dbReference type="Proteomes" id="UP000199322">
    <property type="component" value="Unassembled WGS sequence"/>
</dbReference>
<accession>A0A1G6LYU5</accession>
<gene>
    <name evidence="1" type="ORF">SAMN04488588_1185</name>
</gene>
<dbReference type="EMBL" id="FMYV01000004">
    <property type="protein sequence ID" value="SDC48400.1"/>
    <property type="molecule type" value="Genomic_DNA"/>
</dbReference>